<dbReference type="FunFam" id="3.30.70.330:FF:000030">
    <property type="entry name" value="Heterogeneous nuclear ribonucleoprotein d0 isoform"/>
    <property type="match status" value="1"/>
</dbReference>
<comment type="similarity">
    <text evidence="4 22 23">Belongs to the NDK family.</text>
</comment>
<dbReference type="InterPro" id="IPR035979">
    <property type="entry name" value="RBD_domain_sf"/>
</dbReference>
<dbReference type="EMBL" id="JAVHJS010000013">
    <property type="protein sequence ID" value="KAK2839077.1"/>
    <property type="molecule type" value="Genomic_DNA"/>
</dbReference>
<dbReference type="InterPro" id="IPR012677">
    <property type="entry name" value="Nucleotide-bd_a/b_plait_sf"/>
</dbReference>
<comment type="caution">
    <text evidence="26">The sequence shown here is derived from an EMBL/GenBank/DDBJ whole genome shotgun (WGS) entry which is preliminary data.</text>
</comment>
<dbReference type="GO" id="GO:0005737">
    <property type="term" value="C:cytoplasm"/>
    <property type="evidence" value="ECO:0007669"/>
    <property type="project" value="UniProtKB-SubCell"/>
</dbReference>
<comment type="caution">
    <text evidence="22">Lacks conserved residue(s) required for the propagation of feature annotation.</text>
</comment>
<dbReference type="InterPro" id="IPR034907">
    <property type="entry name" value="NDK-like_dom"/>
</dbReference>
<dbReference type="Pfam" id="PF08143">
    <property type="entry name" value="CBFNT"/>
    <property type="match status" value="1"/>
</dbReference>
<dbReference type="PROSITE" id="PS51374">
    <property type="entry name" value="NDPK_LIKE"/>
    <property type="match status" value="1"/>
</dbReference>
<dbReference type="SUPFAM" id="SSF54919">
    <property type="entry name" value="Nucleoside diphosphate kinase, NDK"/>
    <property type="match status" value="1"/>
</dbReference>
<dbReference type="FunFam" id="3.30.70.330:FF:000186">
    <property type="entry name" value="heterogeneous nuclear ribonucleoprotein A/B isoform X1"/>
    <property type="match status" value="1"/>
</dbReference>
<accession>A0AA88MLZ6</accession>
<evidence type="ECO:0000256" key="5">
    <source>
        <dbReference type="ARBA" id="ARBA00022473"/>
    </source>
</evidence>
<keyword evidence="15" id="KW-0539">Nucleus</keyword>
<evidence type="ECO:0000256" key="24">
    <source>
        <dbReference type="SAM" id="MobiDB-lite"/>
    </source>
</evidence>
<evidence type="ECO:0000256" key="9">
    <source>
        <dbReference type="ARBA" id="ARBA00022553"/>
    </source>
</evidence>
<evidence type="ECO:0000256" key="8">
    <source>
        <dbReference type="ARBA" id="ARBA00022499"/>
    </source>
</evidence>
<dbReference type="InterPro" id="IPR007858">
    <property type="entry name" value="Dpy-30_motif"/>
</dbReference>
<comment type="subcellular location">
    <subcellularLocation>
        <location evidence="2">Cell projection</location>
        <location evidence="2">Cilium</location>
    </subcellularLocation>
    <subcellularLocation>
        <location evidence="3">Cytoplasm</location>
    </subcellularLocation>
    <subcellularLocation>
        <location evidence="1">Nucleus</location>
    </subcellularLocation>
</comment>
<evidence type="ECO:0000256" key="19">
    <source>
        <dbReference type="ARBA" id="ARBA00072632"/>
    </source>
</evidence>
<dbReference type="SMART" id="SM00562">
    <property type="entry name" value="NDK"/>
    <property type="match status" value="1"/>
</dbReference>
<evidence type="ECO:0000256" key="20">
    <source>
        <dbReference type="ARBA" id="ARBA00080200"/>
    </source>
</evidence>
<feature type="domain" description="RRM" evidence="25">
    <location>
        <begin position="389"/>
        <end position="474"/>
    </location>
</feature>
<evidence type="ECO:0000256" key="10">
    <source>
        <dbReference type="ARBA" id="ARBA00022737"/>
    </source>
</evidence>
<dbReference type="GO" id="GO:0000785">
    <property type="term" value="C:chromatin"/>
    <property type="evidence" value="ECO:0007669"/>
    <property type="project" value="TreeGrafter"/>
</dbReference>
<keyword evidence="14" id="KW-0007">Acetylation</keyword>
<evidence type="ECO:0000256" key="16">
    <source>
        <dbReference type="ARBA" id="ARBA00023273"/>
    </source>
</evidence>
<dbReference type="Gene3D" id="3.30.70.141">
    <property type="entry name" value="Nucleoside diphosphate kinase-like domain"/>
    <property type="match status" value="1"/>
</dbReference>
<dbReference type="GO" id="GO:0010557">
    <property type="term" value="P:positive regulation of macromolecule biosynthetic process"/>
    <property type="evidence" value="ECO:0007669"/>
    <property type="project" value="UniProtKB-ARBA"/>
</dbReference>
<evidence type="ECO:0000256" key="17">
    <source>
        <dbReference type="ARBA" id="ARBA00064465"/>
    </source>
</evidence>
<evidence type="ECO:0000256" key="7">
    <source>
        <dbReference type="ARBA" id="ARBA00022490"/>
    </source>
</evidence>
<keyword evidence="9" id="KW-0597">Phosphoprotein</keyword>
<dbReference type="FunFam" id="1.20.890.10:FF:000008">
    <property type="entry name" value="Nucleoside diphosphate kinase homolog 5"/>
    <property type="match status" value="1"/>
</dbReference>
<evidence type="ECO:0000256" key="11">
    <source>
        <dbReference type="ARBA" id="ARBA00022801"/>
    </source>
</evidence>
<evidence type="ECO:0000256" key="12">
    <source>
        <dbReference type="ARBA" id="ARBA00022843"/>
    </source>
</evidence>
<keyword evidence="5" id="KW-0217">Developmental protein</keyword>
<dbReference type="SUPFAM" id="SSF54928">
    <property type="entry name" value="RNA-binding domain, RBD"/>
    <property type="match status" value="2"/>
</dbReference>
<dbReference type="PROSITE" id="PS50102">
    <property type="entry name" value="RRM"/>
    <property type="match status" value="2"/>
</dbReference>
<keyword evidence="10" id="KW-0677">Repeat</keyword>
<keyword evidence="6" id="KW-0488">Methylation</keyword>
<dbReference type="GO" id="GO:0004550">
    <property type="term" value="F:nucleoside diphosphate kinase activity"/>
    <property type="evidence" value="ECO:0007669"/>
    <property type="project" value="InterPro"/>
</dbReference>
<evidence type="ECO:0000256" key="2">
    <source>
        <dbReference type="ARBA" id="ARBA00004138"/>
    </source>
</evidence>
<dbReference type="GO" id="GO:0016787">
    <property type="term" value="F:hydrolase activity"/>
    <property type="evidence" value="ECO:0007669"/>
    <property type="project" value="UniProtKB-KW"/>
</dbReference>
<keyword evidence="7" id="KW-0963">Cytoplasm</keyword>
<comment type="subunit">
    <text evidence="17">Identified in a IGF2BP1-dependent mRNP granule complex containing untranslated mRNAs. Interacts with APOBEC1.</text>
</comment>
<evidence type="ECO:0000256" key="1">
    <source>
        <dbReference type="ARBA" id="ARBA00004123"/>
    </source>
</evidence>
<dbReference type="CDD" id="cd12584">
    <property type="entry name" value="RRM2_hnRNPAB"/>
    <property type="match status" value="1"/>
</dbReference>
<dbReference type="PANTHER" id="PTHR48033">
    <property type="entry name" value="RNA-BINDING (RRM/RBD/RNP MOTIFS) FAMILY PROTEIN"/>
    <property type="match status" value="1"/>
</dbReference>
<organism evidence="26 27">
    <name type="scientific">Tachysurus vachellii</name>
    <name type="common">Darkbarbel catfish</name>
    <name type="synonym">Pelteobagrus vachellii</name>
    <dbReference type="NCBI Taxonomy" id="175792"/>
    <lineage>
        <taxon>Eukaryota</taxon>
        <taxon>Metazoa</taxon>
        <taxon>Chordata</taxon>
        <taxon>Craniata</taxon>
        <taxon>Vertebrata</taxon>
        <taxon>Euteleostomi</taxon>
        <taxon>Actinopterygii</taxon>
        <taxon>Neopterygii</taxon>
        <taxon>Teleostei</taxon>
        <taxon>Ostariophysi</taxon>
        <taxon>Siluriformes</taxon>
        <taxon>Bagridae</taxon>
        <taxon>Tachysurus</taxon>
    </lineage>
</organism>
<evidence type="ECO:0000313" key="26">
    <source>
        <dbReference type="EMBL" id="KAK2839077.1"/>
    </source>
</evidence>
<keyword evidence="13 21" id="KW-0694">RNA-binding</keyword>
<sequence>MEEDTHQHSPRIYVERTLALIKPDALDKADEIEDVILMSGFTILQKRKLQLSPEQCSDFYAEHYGQSFFPSLTAFMSSGPVIALALAKHQAISTWKHLMGPNNSSEARETHPDSLRARFGTSDLRNAVHGSETFMAAERELKFMFPNSVIEPIPMGEAATDYLSRYINPTLLTGLTELCKTKPADPFTWLADWLIQNNPNKPQISEGTVRILNPTDFLLPSTKTITLLRSRTDTMSDAEQQFMETAENGYEGEENGAEGYEDVSAALQAGDGEGDAEGENNGAGDGAQDGDGCRIEASKSEEDAGKMFVGGLSWDTSKKDLKDYFSKFGEVTDCTIKMDPNTGRSRGFGFILFKESASVEKVQAQKEHRLDGRQIDPKKAMAMKKEPVKKIFVGGLNPETTEERIREYFGDFGEIETIELPMDPKTNKRRGFVFITFKDEEPVKKIMEKKFHNVSGTLDANGKESLCEIKIAQPKEVYQQQQYGGRFGGSGGGGRGRGRGGQGQNWSQGNNNYWNQGYGNQGYGYGGGQQGYGAYGGYGNYDYSTGYYGYGGGGGGYDYNQGNANYGKAPRRGGHQSTYKPY</sequence>
<feature type="region of interest" description="Disordered" evidence="24">
    <location>
        <begin position="485"/>
        <end position="509"/>
    </location>
</feature>
<keyword evidence="27" id="KW-1185">Reference proteome</keyword>
<dbReference type="AlphaFoldDB" id="A0AA88MLZ6"/>
<dbReference type="Proteomes" id="UP001187315">
    <property type="component" value="Unassembled WGS sequence"/>
</dbReference>
<keyword evidence="8" id="KW-1017">Isopeptide bond</keyword>
<evidence type="ECO:0000256" key="13">
    <source>
        <dbReference type="ARBA" id="ARBA00022884"/>
    </source>
</evidence>
<dbReference type="InterPro" id="IPR012956">
    <property type="entry name" value="CARG-binding_factor_N"/>
</dbReference>
<dbReference type="InterPro" id="IPR036850">
    <property type="entry name" value="NDK-like_dom_sf"/>
</dbReference>
<evidence type="ECO:0000256" key="21">
    <source>
        <dbReference type="PROSITE-ProRule" id="PRU00176"/>
    </source>
</evidence>
<evidence type="ECO:0000313" key="27">
    <source>
        <dbReference type="Proteomes" id="UP001187315"/>
    </source>
</evidence>
<proteinExistence type="inferred from homology"/>
<evidence type="ECO:0000256" key="14">
    <source>
        <dbReference type="ARBA" id="ARBA00022990"/>
    </source>
</evidence>
<dbReference type="FunFam" id="3.30.70.141:FF:000010">
    <property type="entry name" value="Nucleoside diphosphate kinase 7"/>
    <property type="match status" value="1"/>
</dbReference>
<keyword evidence="12" id="KW-0832">Ubl conjugation</keyword>
<dbReference type="Pfam" id="PF00076">
    <property type="entry name" value="RRM_1"/>
    <property type="match status" value="2"/>
</dbReference>
<reference evidence="26" key="1">
    <citation type="submission" date="2023-08" db="EMBL/GenBank/DDBJ databases">
        <title>Pelteobagrus vachellii genome.</title>
        <authorList>
            <person name="Liu H."/>
        </authorList>
    </citation>
    <scope>NUCLEOTIDE SEQUENCE</scope>
    <source>
        <strain evidence="26">PRFRI_2022a</strain>
        <tissue evidence="26">Muscle</tissue>
    </source>
</reference>
<dbReference type="GO" id="GO:0006228">
    <property type="term" value="P:UTP biosynthetic process"/>
    <property type="evidence" value="ECO:0007669"/>
    <property type="project" value="InterPro"/>
</dbReference>
<dbReference type="CDD" id="cd12757">
    <property type="entry name" value="RRM1_hnRNPAB"/>
    <property type="match status" value="1"/>
</dbReference>
<feature type="region of interest" description="Disordered" evidence="24">
    <location>
        <begin position="270"/>
        <end position="292"/>
    </location>
</feature>
<evidence type="ECO:0000259" key="25">
    <source>
        <dbReference type="PROSITE" id="PS50102"/>
    </source>
</evidence>
<feature type="domain" description="RRM" evidence="25">
    <location>
        <begin position="305"/>
        <end position="387"/>
    </location>
</feature>
<dbReference type="Pfam" id="PF00334">
    <property type="entry name" value="NDK"/>
    <property type="match status" value="1"/>
</dbReference>
<dbReference type="PANTHER" id="PTHR48033:SF1">
    <property type="entry name" value="HETEROGENEOUS NUCLEAR RIBONUCLEOPROTEIN A_B"/>
    <property type="match status" value="1"/>
</dbReference>
<dbReference type="InterPro" id="IPR034846">
    <property type="entry name" value="hnRNPAB_RRM1"/>
</dbReference>
<evidence type="ECO:0000256" key="6">
    <source>
        <dbReference type="ARBA" id="ARBA00022481"/>
    </source>
</evidence>
<dbReference type="CDD" id="cd04418">
    <property type="entry name" value="NDPk5"/>
    <property type="match status" value="1"/>
</dbReference>
<dbReference type="GO" id="GO:0005654">
    <property type="term" value="C:nucleoplasm"/>
    <property type="evidence" value="ECO:0007669"/>
    <property type="project" value="TreeGrafter"/>
</dbReference>
<dbReference type="Gene3D" id="1.20.890.10">
    <property type="entry name" value="cAMP-dependent protein kinase regulatory subunit, dimerization-anchoring domain"/>
    <property type="match status" value="1"/>
</dbReference>
<dbReference type="PRINTS" id="PR01243">
    <property type="entry name" value="NUCDPKINASE"/>
</dbReference>
<dbReference type="Pfam" id="PF05186">
    <property type="entry name" value="Dpy-30"/>
    <property type="match status" value="1"/>
</dbReference>
<dbReference type="Gene3D" id="3.30.70.330">
    <property type="match status" value="2"/>
</dbReference>
<dbReference type="GO" id="GO:0010468">
    <property type="term" value="P:regulation of gene expression"/>
    <property type="evidence" value="ECO:0007669"/>
    <property type="project" value="TreeGrafter"/>
</dbReference>
<gene>
    <name evidence="26" type="ORF">Q7C36_013891</name>
</gene>
<evidence type="ECO:0000256" key="22">
    <source>
        <dbReference type="PROSITE-ProRule" id="PRU00706"/>
    </source>
</evidence>
<dbReference type="GO" id="GO:0032991">
    <property type="term" value="C:protein-containing complex"/>
    <property type="evidence" value="ECO:0007669"/>
    <property type="project" value="UniProtKB-ARBA"/>
</dbReference>
<evidence type="ECO:0000256" key="23">
    <source>
        <dbReference type="RuleBase" id="RU004011"/>
    </source>
</evidence>
<evidence type="ECO:0000256" key="3">
    <source>
        <dbReference type="ARBA" id="ARBA00004496"/>
    </source>
</evidence>
<dbReference type="GO" id="GO:0003723">
    <property type="term" value="F:RNA binding"/>
    <property type="evidence" value="ECO:0007669"/>
    <property type="project" value="UniProtKB-UniRule"/>
</dbReference>
<dbReference type="InterPro" id="IPR001564">
    <property type="entry name" value="Nucleoside_diP_kinase"/>
</dbReference>
<feature type="region of interest" description="Disordered" evidence="24">
    <location>
        <begin position="561"/>
        <end position="582"/>
    </location>
</feature>
<dbReference type="GO" id="GO:0006241">
    <property type="term" value="P:CTP biosynthetic process"/>
    <property type="evidence" value="ECO:0007669"/>
    <property type="project" value="InterPro"/>
</dbReference>
<dbReference type="CDD" id="cd22970">
    <property type="entry name" value="DD_NDKH5-like"/>
    <property type="match status" value="1"/>
</dbReference>
<evidence type="ECO:0000256" key="4">
    <source>
        <dbReference type="ARBA" id="ARBA00008142"/>
    </source>
</evidence>
<evidence type="ECO:0000256" key="18">
    <source>
        <dbReference type="ARBA" id="ARBA00067693"/>
    </source>
</evidence>
<feature type="compositionally biased region" description="Gly residues" evidence="24">
    <location>
        <begin position="485"/>
        <end position="503"/>
    </location>
</feature>
<dbReference type="GO" id="GO:0006183">
    <property type="term" value="P:GTP biosynthetic process"/>
    <property type="evidence" value="ECO:0007669"/>
    <property type="project" value="InterPro"/>
</dbReference>
<dbReference type="InterPro" id="IPR000504">
    <property type="entry name" value="RRM_dom"/>
</dbReference>
<keyword evidence="16" id="KW-0966">Cell projection</keyword>
<evidence type="ECO:0000256" key="15">
    <source>
        <dbReference type="ARBA" id="ARBA00023242"/>
    </source>
</evidence>
<dbReference type="SMART" id="SM00360">
    <property type="entry name" value="RRM"/>
    <property type="match status" value="2"/>
</dbReference>
<name>A0AA88MLZ6_TACVA</name>
<protein>
    <recommendedName>
        <fullName evidence="18">Heterogeneous nuclear ribonucleoprotein A/B</fullName>
    </recommendedName>
    <alternativeName>
        <fullName evidence="20">3'-5' exonuclease NME5</fullName>
    </alternativeName>
    <alternativeName>
        <fullName evidence="19">Nucleoside diphosphate kinase homolog 5</fullName>
    </alternativeName>
</protein>
<dbReference type="GO" id="GO:0005929">
    <property type="term" value="C:cilium"/>
    <property type="evidence" value="ECO:0007669"/>
    <property type="project" value="UniProtKB-SubCell"/>
</dbReference>
<keyword evidence="11" id="KW-0378">Hydrolase</keyword>